<reference evidence="1" key="1">
    <citation type="journal article" date="2021" name="Mol. Plant Microbe Interact.">
        <title>Complete Genome Sequence of the Plant-Pathogenic Fungus Colletotrichum lupini.</title>
        <authorList>
            <person name="Baroncelli R."/>
            <person name="Pensec F."/>
            <person name="Da Lio D."/>
            <person name="Boufleur T."/>
            <person name="Vicente I."/>
            <person name="Sarrocco S."/>
            <person name="Picot A."/>
            <person name="Baraldi E."/>
            <person name="Sukno S."/>
            <person name="Thon M."/>
            <person name="Le Floch G."/>
        </authorList>
    </citation>
    <scope>NUCLEOTIDE SEQUENCE</scope>
    <source>
        <strain evidence="1">IMI 504893</strain>
    </source>
</reference>
<proteinExistence type="predicted"/>
<dbReference type="KEGG" id="clup:CLUP02_02712"/>
<dbReference type="GeneID" id="73336752"/>
<protein>
    <submittedName>
        <fullName evidence="1">Uncharacterized protein</fullName>
    </submittedName>
</protein>
<sequence>MSRFCFACAGKPAASPECWEMRKRRQHHASAVYFFNSVANTLGAPWFMSSSSLSPLSIALVLVNVSSRLLTSPHSPFHWRLSEESYGLRPLELLIGPGFGRASVNWGFLFLAICDPKDKKKHVLGHSENSRLRHLDRDSRDRGCIAYESISIQYTTKGGQTFSAHQDRQNFPSDFPFSSASSANGLHASFTLLFLHAQSQIALLEPLLTPILERHWALASSRGDESLLKVKQVNCILCQSNLWEHASKARMRRVLDVLWMSTAVRRILIPHEMKVVGPIGTLPFGVRTLMFKLVPAEAPRPSNSLSPRLNLGTTRLQHLFASSEHAMGVKWSLQQVVHQRKGVNHAGSNECWMVSMYIFSSCSQVLFGWFSTTRSEPKQKWAIVLLSRFLLPNLYGRPCCPRCHNTSDQTGPDGRIIVMWILDEAFSCLLTQKVLLELPDNDAAGVYPSCP</sequence>
<name>A0A9Q8SHV0_9PEZI</name>
<dbReference type="Proteomes" id="UP000830671">
    <property type="component" value="Chromosome 2"/>
</dbReference>
<evidence type="ECO:0000313" key="2">
    <source>
        <dbReference type="Proteomes" id="UP000830671"/>
    </source>
</evidence>
<gene>
    <name evidence="1" type="ORF">CLUP02_02712</name>
</gene>
<keyword evidence="2" id="KW-1185">Reference proteome</keyword>
<evidence type="ECO:0000313" key="1">
    <source>
        <dbReference type="EMBL" id="UQC77245.1"/>
    </source>
</evidence>
<organism evidence="1 2">
    <name type="scientific">Colletotrichum lupini</name>
    <dbReference type="NCBI Taxonomy" id="145971"/>
    <lineage>
        <taxon>Eukaryota</taxon>
        <taxon>Fungi</taxon>
        <taxon>Dikarya</taxon>
        <taxon>Ascomycota</taxon>
        <taxon>Pezizomycotina</taxon>
        <taxon>Sordariomycetes</taxon>
        <taxon>Hypocreomycetidae</taxon>
        <taxon>Glomerellales</taxon>
        <taxon>Glomerellaceae</taxon>
        <taxon>Colletotrichum</taxon>
        <taxon>Colletotrichum acutatum species complex</taxon>
    </lineage>
</organism>
<dbReference type="EMBL" id="CP019474">
    <property type="protein sequence ID" value="UQC77245.1"/>
    <property type="molecule type" value="Genomic_DNA"/>
</dbReference>
<accession>A0A9Q8SHV0</accession>
<dbReference type="RefSeq" id="XP_049138885.1">
    <property type="nucleotide sequence ID" value="XM_049281742.1"/>
</dbReference>
<dbReference type="AlphaFoldDB" id="A0A9Q8SHV0"/>